<protein>
    <submittedName>
        <fullName evidence="2">HXXEE domain-containing protein</fullName>
    </submittedName>
</protein>
<keyword evidence="1" id="KW-0812">Transmembrane</keyword>
<accession>A0ABT4UWP7</accession>
<feature type="transmembrane region" description="Helical" evidence="1">
    <location>
        <begin position="132"/>
        <end position="150"/>
    </location>
</feature>
<feature type="transmembrane region" description="Helical" evidence="1">
    <location>
        <begin position="76"/>
        <end position="96"/>
    </location>
</feature>
<comment type="caution">
    <text evidence="2">The sequence shown here is derived from an EMBL/GenBank/DDBJ whole genome shotgun (WGS) entry which is preliminary data.</text>
</comment>
<feature type="transmembrane region" description="Helical" evidence="1">
    <location>
        <begin position="162"/>
        <end position="183"/>
    </location>
</feature>
<evidence type="ECO:0000313" key="2">
    <source>
        <dbReference type="EMBL" id="MDA3626104.1"/>
    </source>
</evidence>
<dbReference type="EMBL" id="JAQGLA010000013">
    <property type="protein sequence ID" value="MDA3626104.1"/>
    <property type="molecule type" value="Genomic_DNA"/>
</dbReference>
<reference evidence="2 3" key="1">
    <citation type="submission" date="2022-11" db="EMBL/GenBank/DDBJ databases">
        <title>Draft genome sequence of Saccharopolyspora sp. WRP15-2 isolated from rhizosphere soils of wild rice in Thailand.</title>
        <authorList>
            <person name="Duangmal K."/>
            <person name="Kammanee S."/>
            <person name="Muangham S."/>
        </authorList>
    </citation>
    <scope>NUCLEOTIDE SEQUENCE [LARGE SCALE GENOMIC DNA]</scope>
    <source>
        <strain evidence="2 3">WRP15-2</strain>
    </source>
</reference>
<organism evidence="2 3">
    <name type="scientific">Saccharopolyspora oryzae</name>
    <dbReference type="NCBI Taxonomy" id="2997343"/>
    <lineage>
        <taxon>Bacteria</taxon>
        <taxon>Bacillati</taxon>
        <taxon>Actinomycetota</taxon>
        <taxon>Actinomycetes</taxon>
        <taxon>Pseudonocardiales</taxon>
        <taxon>Pseudonocardiaceae</taxon>
        <taxon>Saccharopolyspora</taxon>
    </lineage>
</organism>
<keyword evidence="1" id="KW-1133">Transmembrane helix</keyword>
<sequence>MTKRGTACGASEAPATHVAVPAAATWGLLVAFAAHDAEELATMPWYVAKQCDRLQASFPGMSPRVLSLLRFDRTHAATAIGLMGGLIAAAAAAGAGSEGRSAFYQTALAGFGLHAVTHVGQSAVMREYTPGVVTASLVVAPFSAWAWWRLKRAGVVQQLNSTAATAAAFPVALLGVHCGAYVLRKLARGAMKRRR</sequence>
<evidence type="ECO:0000313" key="3">
    <source>
        <dbReference type="Proteomes" id="UP001210380"/>
    </source>
</evidence>
<dbReference type="RefSeq" id="WP_270948688.1">
    <property type="nucleotide sequence ID" value="NZ_JAQGLA010000013.1"/>
</dbReference>
<dbReference type="InterPro" id="IPR025671">
    <property type="entry name" value="HXXEE"/>
</dbReference>
<name>A0ABT4UWP7_9PSEU</name>
<proteinExistence type="predicted"/>
<dbReference type="Pfam" id="PF13787">
    <property type="entry name" value="HXXEE"/>
    <property type="match status" value="1"/>
</dbReference>
<keyword evidence="1" id="KW-0472">Membrane</keyword>
<dbReference type="Proteomes" id="UP001210380">
    <property type="component" value="Unassembled WGS sequence"/>
</dbReference>
<keyword evidence="3" id="KW-1185">Reference proteome</keyword>
<evidence type="ECO:0000256" key="1">
    <source>
        <dbReference type="SAM" id="Phobius"/>
    </source>
</evidence>
<gene>
    <name evidence="2" type="ORF">OU415_11715</name>
</gene>